<organism evidence="1 2">
    <name type="scientific">Hyalomma asiaticum</name>
    <name type="common">Tick</name>
    <dbReference type="NCBI Taxonomy" id="266040"/>
    <lineage>
        <taxon>Eukaryota</taxon>
        <taxon>Metazoa</taxon>
        <taxon>Ecdysozoa</taxon>
        <taxon>Arthropoda</taxon>
        <taxon>Chelicerata</taxon>
        <taxon>Arachnida</taxon>
        <taxon>Acari</taxon>
        <taxon>Parasitiformes</taxon>
        <taxon>Ixodida</taxon>
        <taxon>Ixodoidea</taxon>
        <taxon>Ixodidae</taxon>
        <taxon>Hyalomminae</taxon>
        <taxon>Hyalomma</taxon>
    </lineage>
</organism>
<dbReference type="EMBL" id="CM023485">
    <property type="protein sequence ID" value="KAH6930316.1"/>
    <property type="molecule type" value="Genomic_DNA"/>
</dbReference>
<gene>
    <name evidence="1" type="ORF">HPB50_012621</name>
</gene>
<comment type="caution">
    <text evidence="1">The sequence shown here is derived from an EMBL/GenBank/DDBJ whole genome shotgun (WGS) entry which is preliminary data.</text>
</comment>
<sequence>MLALGANVPQPLFFLAERAKPTRPMRSQLRRFPSYIYDGHARAKVNEATQMRSRAVAAEASAAATSPQSFRLATPRAKSLNRAPASHAEWKTHCEPTPHVAARCGGSAAFSAASERRRVRADRRRPAIVGRTCRAPAWRHDSPRVSLHSASPPARAARGGCTIVFFQVIGLLPLLKAAMPPLLPMLLGG</sequence>
<name>A0ACB7S5V4_HYAAI</name>
<accession>A0ACB7S5V4</accession>
<protein>
    <submittedName>
        <fullName evidence="1">Uncharacterized protein</fullName>
    </submittedName>
</protein>
<dbReference type="Proteomes" id="UP000821845">
    <property type="component" value="Chromosome 5"/>
</dbReference>
<evidence type="ECO:0000313" key="1">
    <source>
        <dbReference type="EMBL" id="KAH6930316.1"/>
    </source>
</evidence>
<reference evidence="1" key="1">
    <citation type="submission" date="2020-05" db="EMBL/GenBank/DDBJ databases">
        <title>Large-scale comparative analyses of tick genomes elucidate their genetic diversity and vector capacities.</title>
        <authorList>
            <person name="Jia N."/>
            <person name="Wang J."/>
            <person name="Shi W."/>
            <person name="Du L."/>
            <person name="Sun Y."/>
            <person name="Zhan W."/>
            <person name="Jiang J."/>
            <person name="Wang Q."/>
            <person name="Zhang B."/>
            <person name="Ji P."/>
            <person name="Sakyi L.B."/>
            <person name="Cui X."/>
            <person name="Yuan T."/>
            <person name="Jiang B."/>
            <person name="Yang W."/>
            <person name="Lam T.T.-Y."/>
            <person name="Chang Q."/>
            <person name="Ding S."/>
            <person name="Wang X."/>
            <person name="Zhu J."/>
            <person name="Ruan X."/>
            <person name="Zhao L."/>
            <person name="Wei J."/>
            <person name="Que T."/>
            <person name="Du C."/>
            <person name="Cheng J."/>
            <person name="Dai P."/>
            <person name="Han X."/>
            <person name="Huang E."/>
            <person name="Gao Y."/>
            <person name="Liu J."/>
            <person name="Shao H."/>
            <person name="Ye R."/>
            <person name="Li L."/>
            <person name="Wei W."/>
            <person name="Wang X."/>
            <person name="Wang C."/>
            <person name="Yang T."/>
            <person name="Huo Q."/>
            <person name="Li W."/>
            <person name="Guo W."/>
            <person name="Chen H."/>
            <person name="Zhou L."/>
            <person name="Ni X."/>
            <person name="Tian J."/>
            <person name="Zhou Y."/>
            <person name="Sheng Y."/>
            <person name="Liu T."/>
            <person name="Pan Y."/>
            <person name="Xia L."/>
            <person name="Li J."/>
            <person name="Zhao F."/>
            <person name="Cao W."/>
        </authorList>
    </citation>
    <scope>NUCLEOTIDE SEQUENCE</scope>
    <source>
        <strain evidence="1">Hyas-2018</strain>
    </source>
</reference>
<proteinExistence type="predicted"/>
<evidence type="ECO:0000313" key="2">
    <source>
        <dbReference type="Proteomes" id="UP000821845"/>
    </source>
</evidence>
<keyword evidence="2" id="KW-1185">Reference proteome</keyword>